<reference evidence="1 2" key="1">
    <citation type="submission" date="2014-04" db="EMBL/GenBank/DDBJ databases">
        <authorList>
            <consortium name="DOE Joint Genome Institute"/>
            <person name="Kuo A."/>
            <person name="Kohler A."/>
            <person name="Jargeat P."/>
            <person name="Nagy L.G."/>
            <person name="Floudas D."/>
            <person name="Copeland A."/>
            <person name="Barry K.W."/>
            <person name="Cichocki N."/>
            <person name="Veneault-Fourrey C."/>
            <person name="LaButti K."/>
            <person name="Lindquist E.A."/>
            <person name="Lipzen A."/>
            <person name="Lundell T."/>
            <person name="Morin E."/>
            <person name="Murat C."/>
            <person name="Sun H."/>
            <person name="Tunlid A."/>
            <person name="Henrissat B."/>
            <person name="Grigoriev I.V."/>
            <person name="Hibbett D.S."/>
            <person name="Martin F."/>
            <person name="Nordberg H.P."/>
            <person name="Cantor M.N."/>
            <person name="Hua S.X."/>
        </authorList>
    </citation>
    <scope>NUCLEOTIDE SEQUENCE [LARGE SCALE GENOMIC DNA]</scope>
    <source>
        <strain evidence="1 2">Ve08.2h10</strain>
    </source>
</reference>
<accession>A0A0D0BTJ0</accession>
<dbReference type="Proteomes" id="UP000054538">
    <property type="component" value="Unassembled WGS sequence"/>
</dbReference>
<dbReference type="InParanoid" id="A0A0D0BTJ0"/>
<gene>
    <name evidence="1" type="ORF">PAXRUDRAFT_174723</name>
</gene>
<reference evidence="2" key="2">
    <citation type="submission" date="2015-01" db="EMBL/GenBank/DDBJ databases">
        <title>Evolutionary Origins and Diversification of the Mycorrhizal Mutualists.</title>
        <authorList>
            <consortium name="DOE Joint Genome Institute"/>
            <consortium name="Mycorrhizal Genomics Consortium"/>
            <person name="Kohler A."/>
            <person name="Kuo A."/>
            <person name="Nagy L.G."/>
            <person name="Floudas D."/>
            <person name="Copeland A."/>
            <person name="Barry K.W."/>
            <person name="Cichocki N."/>
            <person name="Veneault-Fourrey C."/>
            <person name="LaButti K."/>
            <person name="Lindquist E.A."/>
            <person name="Lipzen A."/>
            <person name="Lundell T."/>
            <person name="Morin E."/>
            <person name="Murat C."/>
            <person name="Riley R."/>
            <person name="Ohm R."/>
            <person name="Sun H."/>
            <person name="Tunlid A."/>
            <person name="Henrissat B."/>
            <person name="Grigoriev I.V."/>
            <person name="Hibbett D.S."/>
            <person name="Martin F."/>
        </authorList>
    </citation>
    <scope>NUCLEOTIDE SEQUENCE [LARGE SCALE GENOMIC DNA]</scope>
    <source>
        <strain evidence="2">Ve08.2h10</strain>
    </source>
</reference>
<evidence type="ECO:0000313" key="2">
    <source>
        <dbReference type="Proteomes" id="UP000054538"/>
    </source>
</evidence>
<dbReference type="EMBL" id="KN828585">
    <property type="protein sequence ID" value="KIK74757.1"/>
    <property type="molecule type" value="Genomic_DNA"/>
</dbReference>
<evidence type="ECO:0000313" key="1">
    <source>
        <dbReference type="EMBL" id="KIK74757.1"/>
    </source>
</evidence>
<sequence>MAPDKHVTESCTVCTQWTLPSDLEDIPLVIETLSLLRNDYLSSCTIPDTYDFEMYGRAILYPKGMRSTTTLAPLHTCGFCRHFLLKWKPSQPI</sequence>
<dbReference type="STRING" id="930991.A0A0D0BTJ0"/>
<dbReference type="AlphaFoldDB" id="A0A0D0BTJ0"/>
<organism evidence="1 2">
    <name type="scientific">Paxillus rubicundulus Ve08.2h10</name>
    <dbReference type="NCBI Taxonomy" id="930991"/>
    <lineage>
        <taxon>Eukaryota</taxon>
        <taxon>Fungi</taxon>
        <taxon>Dikarya</taxon>
        <taxon>Basidiomycota</taxon>
        <taxon>Agaricomycotina</taxon>
        <taxon>Agaricomycetes</taxon>
        <taxon>Agaricomycetidae</taxon>
        <taxon>Boletales</taxon>
        <taxon>Paxilineae</taxon>
        <taxon>Paxillaceae</taxon>
        <taxon>Paxillus</taxon>
    </lineage>
</organism>
<protein>
    <submittedName>
        <fullName evidence="1">Uncharacterized protein</fullName>
    </submittedName>
</protein>
<dbReference type="OrthoDB" id="2691992at2759"/>
<proteinExistence type="predicted"/>
<keyword evidence="2" id="KW-1185">Reference proteome</keyword>
<dbReference type="HOGENOM" id="CLU_2400339_0_0_1"/>
<name>A0A0D0BTJ0_9AGAM</name>